<evidence type="ECO:0000256" key="2">
    <source>
        <dbReference type="ARBA" id="ARBA00022801"/>
    </source>
</evidence>
<dbReference type="GO" id="GO:0005524">
    <property type="term" value="F:ATP binding"/>
    <property type="evidence" value="ECO:0007669"/>
    <property type="project" value="UniProtKB-KW"/>
</dbReference>
<reference evidence="6" key="1">
    <citation type="journal article" date="2014" name="Science">
        <title>Nonhuman genetics. Genomic basis for the convergent evolution of electric organs.</title>
        <authorList>
            <person name="Gallant J.R."/>
            <person name="Traeger L.L."/>
            <person name="Volkening J.D."/>
            <person name="Moffett H."/>
            <person name="Chen P.H."/>
            <person name="Novina C.D."/>
            <person name="Phillips G.N.Jr."/>
            <person name="Anand R."/>
            <person name="Wells G.B."/>
            <person name="Pinch M."/>
            <person name="Guth R."/>
            <person name="Unguez G.A."/>
            <person name="Albert J.S."/>
            <person name="Zakon H.H."/>
            <person name="Samanta M.P."/>
            <person name="Sussman M.R."/>
        </authorList>
    </citation>
    <scope>NUCLEOTIDE SEQUENCE [LARGE SCALE GENOMIC DNA]</scope>
</reference>
<keyword evidence="2" id="KW-0378">Hydrolase</keyword>
<dbReference type="InterPro" id="IPR050534">
    <property type="entry name" value="Coronavir_polyprotein_1ab"/>
</dbReference>
<gene>
    <name evidence="5" type="primary">helz2c</name>
</gene>
<dbReference type="PANTHER" id="PTHR43788:SF16">
    <property type="entry name" value="HELICASE WITH ZINC FINGER 2"/>
    <property type="match status" value="1"/>
</dbReference>
<reference evidence="5" key="4">
    <citation type="submission" date="2025-08" db="UniProtKB">
        <authorList>
            <consortium name="Ensembl"/>
        </authorList>
    </citation>
    <scope>IDENTIFICATION</scope>
</reference>
<evidence type="ECO:0000313" key="5">
    <source>
        <dbReference type="Ensembl" id="ENSEEEP00000002024.2"/>
    </source>
</evidence>
<dbReference type="InterPro" id="IPR027417">
    <property type="entry name" value="P-loop_NTPase"/>
</dbReference>
<name>A0A4W4DS81_ELEEL</name>
<proteinExistence type="predicted"/>
<sequence>MRTEAQQRSRFLLNNRNTPTAILFGHVKGDEITLAVSTEAGKKNSVANKLEEEQAVRLDLSGVEKKGFEHVSVCTIMKSQGSKWPYVIVSKVRASSRGWLGKKLGYNGLCILGNSHLLECSELWKKLLSHYQAQNCVLISAQNIKVWHNC</sequence>
<dbReference type="Ensembl" id="ENSEEET00000002063.2">
    <property type="protein sequence ID" value="ENSEEEP00000002024.2"/>
    <property type="gene ID" value="ENSEEEG00000001259.2"/>
</dbReference>
<dbReference type="PANTHER" id="PTHR43788">
    <property type="entry name" value="DNA2/NAM7 HELICASE FAMILY MEMBER"/>
    <property type="match status" value="1"/>
</dbReference>
<dbReference type="AlphaFoldDB" id="A0A4W4DS81"/>
<organism evidence="5 6">
    <name type="scientific">Electrophorus electricus</name>
    <name type="common">Electric eel</name>
    <name type="synonym">Gymnotus electricus</name>
    <dbReference type="NCBI Taxonomy" id="8005"/>
    <lineage>
        <taxon>Eukaryota</taxon>
        <taxon>Metazoa</taxon>
        <taxon>Chordata</taxon>
        <taxon>Craniata</taxon>
        <taxon>Vertebrata</taxon>
        <taxon>Euteleostomi</taxon>
        <taxon>Actinopterygii</taxon>
        <taxon>Neopterygii</taxon>
        <taxon>Teleostei</taxon>
        <taxon>Ostariophysi</taxon>
        <taxon>Gymnotiformes</taxon>
        <taxon>Gymnotoidei</taxon>
        <taxon>Gymnotidae</taxon>
        <taxon>Electrophorus</taxon>
    </lineage>
</organism>
<dbReference type="GO" id="GO:0043139">
    <property type="term" value="F:5'-3' DNA helicase activity"/>
    <property type="evidence" value="ECO:0007669"/>
    <property type="project" value="TreeGrafter"/>
</dbReference>
<keyword evidence="4" id="KW-0067">ATP-binding</keyword>
<keyword evidence="6" id="KW-1185">Reference proteome</keyword>
<protein>
    <submittedName>
        <fullName evidence="5">Uncharacterized protein</fullName>
    </submittedName>
</protein>
<accession>A0A4W4DS81</accession>
<evidence type="ECO:0000313" key="6">
    <source>
        <dbReference type="Proteomes" id="UP000314983"/>
    </source>
</evidence>
<keyword evidence="3" id="KW-0347">Helicase</keyword>
<keyword evidence="1" id="KW-0547">Nucleotide-binding</keyword>
<dbReference type="STRING" id="8005.ENSEEEP00000002024"/>
<dbReference type="Gene3D" id="3.40.50.300">
    <property type="entry name" value="P-loop containing nucleotide triphosphate hydrolases"/>
    <property type="match status" value="1"/>
</dbReference>
<reference evidence="5" key="5">
    <citation type="submission" date="2025-09" db="UniProtKB">
        <authorList>
            <consortium name="Ensembl"/>
        </authorList>
    </citation>
    <scope>IDENTIFICATION</scope>
</reference>
<dbReference type="Proteomes" id="UP000314983">
    <property type="component" value="Chromosome 1"/>
</dbReference>
<dbReference type="GO" id="GO:0016787">
    <property type="term" value="F:hydrolase activity"/>
    <property type="evidence" value="ECO:0007669"/>
    <property type="project" value="UniProtKB-KW"/>
</dbReference>
<reference evidence="6" key="2">
    <citation type="journal article" date="2017" name="Sci. Adv.">
        <title>A tail of two voltages: Proteomic comparison of the three electric organs of the electric eel.</title>
        <authorList>
            <person name="Traeger L.L."/>
            <person name="Sabat G."/>
            <person name="Barrett-Wilt G.A."/>
            <person name="Wells G.B."/>
            <person name="Sussman M.R."/>
        </authorList>
    </citation>
    <scope>NUCLEOTIDE SEQUENCE [LARGE SCALE GENOMIC DNA]</scope>
</reference>
<evidence type="ECO:0000256" key="3">
    <source>
        <dbReference type="ARBA" id="ARBA00022806"/>
    </source>
</evidence>
<reference evidence="5" key="3">
    <citation type="submission" date="2020-05" db="EMBL/GenBank/DDBJ databases">
        <title>Electrophorus electricus (electric eel) genome, fEleEle1, primary haplotype.</title>
        <authorList>
            <person name="Myers G."/>
            <person name="Meyer A."/>
            <person name="Fedrigo O."/>
            <person name="Formenti G."/>
            <person name="Rhie A."/>
            <person name="Tracey A."/>
            <person name="Sims Y."/>
            <person name="Jarvis E.D."/>
        </authorList>
    </citation>
    <scope>NUCLEOTIDE SEQUENCE [LARGE SCALE GENOMIC DNA]</scope>
</reference>
<evidence type="ECO:0000256" key="1">
    <source>
        <dbReference type="ARBA" id="ARBA00022741"/>
    </source>
</evidence>
<evidence type="ECO:0000256" key="4">
    <source>
        <dbReference type="ARBA" id="ARBA00022840"/>
    </source>
</evidence>